<dbReference type="AlphaFoldDB" id="A0ABC9TL02"/>
<dbReference type="Proteomes" id="UP000015750">
    <property type="component" value="Unassembled WGS sequence"/>
</dbReference>
<gene>
    <name evidence="1" type="ORF">D358_02958</name>
</gene>
<sequence>MKYKDPTMVIYCREINKKMNKNEINQTKGLEKCPCFLNSSMVK</sequence>
<evidence type="ECO:0000313" key="2">
    <source>
        <dbReference type="Proteomes" id="UP000015750"/>
    </source>
</evidence>
<name>A0ABC9TL02_ENTFL</name>
<accession>A0ABC9TL02</accession>
<protein>
    <submittedName>
        <fullName evidence="1">Uncharacterized protein</fullName>
    </submittedName>
</protein>
<dbReference type="EMBL" id="ATIR01000107">
    <property type="protein sequence ID" value="EPI04621.1"/>
    <property type="molecule type" value="Genomic_DNA"/>
</dbReference>
<evidence type="ECO:0000313" key="1">
    <source>
        <dbReference type="EMBL" id="EPI04621.1"/>
    </source>
</evidence>
<comment type="caution">
    <text evidence="1">The sequence shown here is derived from an EMBL/GenBank/DDBJ whole genome shotgun (WGS) entry which is preliminary data.</text>
</comment>
<reference evidence="1 2" key="1">
    <citation type="submission" date="2013-06" db="EMBL/GenBank/DDBJ databases">
        <authorList>
            <person name="Weinstock G."/>
            <person name="Sodergren E."/>
            <person name="Lobos E.A."/>
            <person name="Fulton L."/>
            <person name="Fulton R."/>
            <person name="Courtney L."/>
            <person name="Fronick C."/>
            <person name="O'Laughlin M."/>
            <person name="Godfrey J."/>
            <person name="Wilson R.M."/>
            <person name="Miner T."/>
            <person name="Farmer C."/>
            <person name="Delehaunty K."/>
            <person name="Cordes M."/>
            <person name="Minx P."/>
            <person name="Tomlinson C."/>
            <person name="Chen J."/>
            <person name="Wollam A."/>
            <person name="Pepin K.H."/>
            <person name="Bhonagiri V."/>
            <person name="Zhang X."/>
            <person name="Warren W."/>
            <person name="Mitreva M."/>
            <person name="Mardis E.R."/>
            <person name="Wilson R.K."/>
        </authorList>
    </citation>
    <scope>NUCLEOTIDE SEQUENCE [LARGE SCALE GENOMIC DNA]</scope>
    <source>
        <strain evidence="1 2">RP2S-4</strain>
    </source>
</reference>
<organism evidence="1 2">
    <name type="scientific">Enterococcus faecalis RP2S-4</name>
    <dbReference type="NCBI Taxonomy" id="1244145"/>
    <lineage>
        <taxon>Bacteria</taxon>
        <taxon>Bacillati</taxon>
        <taxon>Bacillota</taxon>
        <taxon>Bacilli</taxon>
        <taxon>Lactobacillales</taxon>
        <taxon>Enterococcaceae</taxon>
        <taxon>Enterococcus</taxon>
    </lineage>
</organism>
<proteinExistence type="predicted"/>